<dbReference type="Gramene" id="MELO3C008128.2.1">
    <property type="protein sequence ID" value="MELO3C008128.2.1"/>
    <property type="gene ID" value="MELO3C008128.2"/>
</dbReference>
<dbReference type="GO" id="GO:0003700">
    <property type="term" value="F:DNA-binding transcription factor activity"/>
    <property type="evidence" value="ECO:0007669"/>
    <property type="project" value="InterPro"/>
</dbReference>
<dbReference type="PANTHER" id="PTHR45693">
    <property type="entry name" value="TRANSCRIPTION FACTOR TGA9"/>
    <property type="match status" value="1"/>
</dbReference>
<evidence type="ECO:0000256" key="4">
    <source>
        <dbReference type="ARBA" id="ARBA00023125"/>
    </source>
</evidence>
<dbReference type="PROSITE" id="PS50217">
    <property type="entry name" value="BZIP"/>
    <property type="match status" value="1"/>
</dbReference>
<proteinExistence type="inferred from homology"/>
<dbReference type="Pfam" id="PF14144">
    <property type="entry name" value="DOG1"/>
    <property type="match status" value="1"/>
</dbReference>
<dbReference type="InterPro" id="IPR046347">
    <property type="entry name" value="bZIP_sf"/>
</dbReference>
<sequence length="547" mass="62535">MEINLESTAVDSSWTAGNGNVVGKCTLTGRKERRKLHSPMVENEVIATLTGCIIFTPSLICPLFQIILWSFSTVITLGFRIGRGWEFEVVFIIQLALICDYKPNSFLFLIERSLLDGISMSSSSTQLYASRMGIYEPFHQINSWPTNAFGSRLDTSISPINKVDDCVDNKPEFVPFESMDHLESSEEMNKPIDDKVQRRLAQNREAARKSRMRKKVYVQQLETSRMKLAQLEEELERTRQQKGTGCLVDTSHFGFSGLVNPGIAAFEMEYNHWVEEQQRQINELRKALQVHTTDIELQILVESSLNHYHNLFCMKAKVAKADVFYLMSGVWRSSAERFFLWIGGFRPSELLNNRDQVSEAILWKSIYQNVLKPYFEPLNEQQRADIHKLQQSSRQAEDALTQGMEKLHQNLSLSIAGDPVGSYISQMGDGMEKLEALENFISQKYVICDEAESISSKLFTSCRVSNLKQKVSFLRTLCVGKNKLLKMQLAYASEMICADHLRQQTLKRMSHLLTTRQAAQGLLALGEYFHRLRVLSSLWATRPREPA</sequence>
<evidence type="ECO:0000256" key="2">
    <source>
        <dbReference type="ARBA" id="ARBA00007163"/>
    </source>
</evidence>
<dbReference type="PROSITE" id="PS51806">
    <property type="entry name" value="DOG1"/>
    <property type="match status" value="1"/>
</dbReference>
<dbReference type="GO" id="GO:0006351">
    <property type="term" value="P:DNA-templated transcription"/>
    <property type="evidence" value="ECO:0007669"/>
    <property type="project" value="InterPro"/>
</dbReference>
<reference evidence="11" key="1">
    <citation type="submission" date="2023-03" db="UniProtKB">
        <authorList>
            <consortium name="EnsemblPlants"/>
        </authorList>
    </citation>
    <scope>IDENTIFICATION</scope>
</reference>
<keyword evidence="3" id="KW-0805">Transcription regulation</keyword>
<accession>A0A9I9CTQ0</accession>
<feature type="domain" description="DOG1" evidence="10">
    <location>
        <begin position="263"/>
        <end position="542"/>
    </location>
</feature>
<organism evidence="11">
    <name type="scientific">Cucumis melo</name>
    <name type="common">Muskmelon</name>
    <dbReference type="NCBI Taxonomy" id="3656"/>
    <lineage>
        <taxon>Eukaryota</taxon>
        <taxon>Viridiplantae</taxon>
        <taxon>Streptophyta</taxon>
        <taxon>Embryophyta</taxon>
        <taxon>Tracheophyta</taxon>
        <taxon>Spermatophyta</taxon>
        <taxon>Magnoliopsida</taxon>
        <taxon>eudicotyledons</taxon>
        <taxon>Gunneridae</taxon>
        <taxon>Pentapetalae</taxon>
        <taxon>rosids</taxon>
        <taxon>fabids</taxon>
        <taxon>Cucurbitales</taxon>
        <taxon>Cucurbitaceae</taxon>
        <taxon>Benincaseae</taxon>
        <taxon>Cucumis</taxon>
    </lineage>
</organism>
<dbReference type="GO" id="GO:0000976">
    <property type="term" value="F:transcription cis-regulatory region binding"/>
    <property type="evidence" value="ECO:0007669"/>
    <property type="project" value="UniProtKB-ARBA"/>
</dbReference>
<evidence type="ECO:0000256" key="5">
    <source>
        <dbReference type="ARBA" id="ARBA00023159"/>
    </source>
</evidence>
<dbReference type="InterPro" id="IPR004827">
    <property type="entry name" value="bZIP"/>
</dbReference>
<dbReference type="AlphaFoldDB" id="A0A9I9CTQ0"/>
<keyword evidence="6" id="KW-0804">Transcription</keyword>
<evidence type="ECO:0000256" key="8">
    <source>
        <dbReference type="SAM" id="Coils"/>
    </source>
</evidence>
<dbReference type="SMART" id="SM00338">
    <property type="entry name" value="BRLZ"/>
    <property type="match status" value="1"/>
</dbReference>
<dbReference type="GO" id="GO:0005634">
    <property type="term" value="C:nucleus"/>
    <property type="evidence" value="ECO:0007669"/>
    <property type="project" value="UniProtKB-SubCell"/>
</dbReference>
<comment type="similarity">
    <text evidence="2">Belongs to the bZIP family.</text>
</comment>
<evidence type="ECO:0000259" key="10">
    <source>
        <dbReference type="PROSITE" id="PS51806"/>
    </source>
</evidence>
<dbReference type="Pfam" id="PF00170">
    <property type="entry name" value="bZIP_1"/>
    <property type="match status" value="1"/>
</dbReference>
<dbReference type="InterPro" id="IPR025422">
    <property type="entry name" value="TGA_domain"/>
</dbReference>
<evidence type="ECO:0000256" key="3">
    <source>
        <dbReference type="ARBA" id="ARBA00023015"/>
    </source>
</evidence>
<feature type="domain" description="BZIP" evidence="9">
    <location>
        <begin position="193"/>
        <end position="237"/>
    </location>
</feature>
<dbReference type="EnsemblPlants" id="MELO3C008128.2.1">
    <property type="protein sequence ID" value="MELO3C008128.2.1"/>
    <property type="gene ID" value="MELO3C008128.2"/>
</dbReference>
<keyword evidence="8" id="KW-0175">Coiled coil</keyword>
<evidence type="ECO:0000256" key="7">
    <source>
        <dbReference type="ARBA" id="ARBA00023242"/>
    </source>
</evidence>
<dbReference type="Gene3D" id="1.20.5.170">
    <property type="match status" value="1"/>
</dbReference>
<feature type="coiled-coil region" evidence="8">
    <location>
        <begin position="214"/>
        <end position="241"/>
    </location>
</feature>
<protein>
    <recommendedName>
        <fullName evidence="12">Transcription factor TGA7-like</fullName>
    </recommendedName>
</protein>
<evidence type="ECO:0008006" key="12">
    <source>
        <dbReference type="Google" id="ProtNLM"/>
    </source>
</evidence>
<keyword evidence="7" id="KW-0539">Nucleus</keyword>
<keyword evidence="5" id="KW-0010">Activator</keyword>
<keyword evidence="4" id="KW-0238">DNA-binding</keyword>
<evidence type="ECO:0000313" key="11">
    <source>
        <dbReference type="EnsemblPlants" id="MELO3C008128.2.1"/>
    </source>
</evidence>
<dbReference type="SUPFAM" id="SSF57959">
    <property type="entry name" value="Leucine zipper domain"/>
    <property type="match status" value="1"/>
</dbReference>
<evidence type="ECO:0000256" key="6">
    <source>
        <dbReference type="ARBA" id="ARBA00023163"/>
    </source>
</evidence>
<evidence type="ECO:0000259" key="9">
    <source>
        <dbReference type="PROSITE" id="PS50217"/>
    </source>
</evidence>
<dbReference type="PANTHER" id="PTHR45693:SF7">
    <property type="entry name" value="TRANSCRIPTION FACTOR TGA7"/>
    <property type="match status" value="1"/>
</dbReference>
<comment type="subcellular location">
    <subcellularLocation>
        <location evidence="1">Nucleus</location>
    </subcellularLocation>
</comment>
<dbReference type="PROSITE" id="PS00036">
    <property type="entry name" value="BZIP_BASIC"/>
    <property type="match status" value="1"/>
</dbReference>
<dbReference type="FunFam" id="1.20.5.170:FF:000019">
    <property type="entry name" value="BZIP family transcription factor"/>
    <property type="match status" value="1"/>
</dbReference>
<name>A0A9I9CTQ0_CUCME</name>
<evidence type="ECO:0000256" key="1">
    <source>
        <dbReference type="ARBA" id="ARBA00004123"/>
    </source>
</evidence>